<proteinExistence type="predicted"/>
<evidence type="ECO:0000313" key="2">
    <source>
        <dbReference type="EMBL" id="QHI72596.1"/>
    </source>
</evidence>
<reference evidence="2 3" key="1">
    <citation type="submission" date="2020-01" db="EMBL/GenBank/DDBJ databases">
        <title>Genomic analysis of Aminipila sp. CBA3637.</title>
        <authorList>
            <person name="Kim Y.B."/>
            <person name="Roh S.W."/>
        </authorList>
    </citation>
    <scope>NUCLEOTIDE SEQUENCE [LARGE SCALE GENOMIC DNA]</scope>
    <source>
        <strain evidence="2 3">CBA3637</strain>
    </source>
</reference>
<evidence type="ECO:0000313" key="3">
    <source>
        <dbReference type="Proteomes" id="UP000463883"/>
    </source>
</evidence>
<keyword evidence="1" id="KW-0812">Transmembrane</keyword>
<organism evidence="2 3">
    <name type="scientific">Aminipila terrae</name>
    <dbReference type="NCBI Taxonomy" id="2697030"/>
    <lineage>
        <taxon>Bacteria</taxon>
        <taxon>Bacillati</taxon>
        <taxon>Bacillota</taxon>
        <taxon>Clostridia</taxon>
        <taxon>Peptostreptococcales</taxon>
        <taxon>Anaerovoracaceae</taxon>
        <taxon>Aminipila</taxon>
    </lineage>
</organism>
<dbReference type="EMBL" id="CP047591">
    <property type="protein sequence ID" value="QHI72596.1"/>
    <property type="molecule type" value="Genomic_DNA"/>
</dbReference>
<accession>A0A6P1MLS2</accession>
<name>A0A6P1MLS2_9FIRM</name>
<protein>
    <submittedName>
        <fullName evidence="2">Uncharacterized protein</fullName>
    </submittedName>
</protein>
<dbReference type="RefSeq" id="WP_162362364.1">
    <property type="nucleotide sequence ID" value="NZ_CP047591.1"/>
</dbReference>
<feature type="transmembrane region" description="Helical" evidence="1">
    <location>
        <begin position="246"/>
        <end position="265"/>
    </location>
</feature>
<keyword evidence="1" id="KW-0472">Membrane</keyword>
<evidence type="ECO:0000256" key="1">
    <source>
        <dbReference type="SAM" id="Phobius"/>
    </source>
</evidence>
<dbReference type="Proteomes" id="UP000463883">
    <property type="component" value="Chromosome"/>
</dbReference>
<keyword evidence="3" id="KW-1185">Reference proteome</keyword>
<dbReference type="KEGG" id="amic:Ami3637_09460"/>
<dbReference type="AlphaFoldDB" id="A0A6P1MLS2"/>
<gene>
    <name evidence="2" type="ORF">Ami3637_09460</name>
</gene>
<keyword evidence="1" id="KW-1133">Transmembrane helix</keyword>
<sequence>MIIQSLERGFAVIKIVESQRDMDILICKDLLEDQESRYMLISIKNPDLIYKSMPFFTEQTENNSFSDLVECFSQNGNFYIVFKYKEKERLYEKIETEVYSLREKLEIIRNMFSEITLQDMPAAIQYEGLQRRNLLLDDSLSVFFNYDLREIKAYSIMPESRMQTEAAAVLRTVFDVEIEAKSVKVLEDFITTLEIGGYKKYIDIYQEYDKVYQEILHNLEEDKVQPQGFLFRLWEKMKLFWRKAKPAFLILVVGIVFIYMFYNALKPQPLPASAKDIKQIGTVMIEEEK</sequence>